<dbReference type="AlphaFoldDB" id="A0AAE1LF35"/>
<protein>
    <submittedName>
        <fullName evidence="1">Interleukin-1 receptor-associated kinase 4</fullName>
    </submittedName>
</protein>
<comment type="caution">
    <text evidence="1">The sequence shown here is derived from an EMBL/GenBank/DDBJ whole genome shotgun (WGS) entry which is preliminary data.</text>
</comment>
<keyword evidence="2" id="KW-1185">Reference proteome</keyword>
<keyword evidence="1" id="KW-0808">Transferase</keyword>
<accession>A0AAE1LF35</accession>
<gene>
    <name evidence="1" type="ORF">KUF71_005960</name>
</gene>
<dbReference type="GO" id="GO:0016301">
    <property type="term" value="F:kinase activity"/>
    <property type="evidence" value="ECO:0007669"/>
    <property type="project" value="UniProtKB-KW"/>
</dbReference>
<keyword evidence="1" id="KW-0675">Receptor</keyword>
<proteinExistence type="predicted"/>
<reference evidence="1" key="2">
    <citation type="journal article" date="2023" name="BMC Genomics">
        <title>Pest status, molecular evolution, and epigenetic factors derived from the genome assembly of Frankliniella fusca, a thysanopteran phytovirus vector.</title>
        <authorList>
            <person name="Catto M.A."/>
            <person name="Labadie P.E."/>
            <person name="Jacobson A.L."/>
            <person name="Kennedy G.G."/>
            <person name="Srinivasan R."/>
            <person name="Hunt B.G."/>
        </authorList>
    </citation>
    <scope>NUCLEOTIDE SEQUENCE</scope>
    <source>
        <strain evidence="1">PL_HMW_Pooled</strain>
    </source>
</reference>
<evidence type="ECO:0000313" key="2">
    <source>
        <dbReference type="Proteomes" id="UP001219518"/>
    </source>
</evidence>
<dbReference type="EMBL" id="JAHWGI010000466">
    <property type="protein sequence ID" value="KAK3915817.1"/>
    <property type="molecule type" value="Genomic_DNA"/>
</dbReference>
<keyword evidence="1" id="KW-0418">Kinase</keyword>
<sequence>MMKWPVFCKCKHVNLCELFGMACSGDEGKLDLAVNHMNQLINSFRGIPSVPIYTTHINFVPAVSCWSSSLQPPRLQCSAHKDYSATGT</sequence>
<reference evidence="1" key="1">
    <citation type="submission" date="2021-07" db="EMBL/GenBank/DDBJ databases">
        <authorList>
            <person name="Catto M.A."/>
            <person name="Jacobson A."/>
            <person name="Kennedy G."/>
            <person name="Labadie P."/>
            <person name="Hunt B.G."/>
            <person name="Srinivasan R."/>
        </authorList>
    </citation>
    <scope>NUCLEOTIDE SEQUENCE</scope>
    <source>
        <strain evidence="1">PL_HMW_Pooled</strain>
        <tissue evidence="1">Head</tissue>
    </source>
</reference>
<evidence type="ECO:0000313" key="1">
    <source>
        <dbReference type="EMBL" id="KAK3915817.1"/>
    </source>
</evidence>
<organism evidence="1 2">
    <name type="scientific">Frankliniella fusca</name>
    <dbReference type="NCBI Taxonomy" id="407009"/>
    <lineage>
        <taxon>Eukaryota</taxon>
        <taxon>Metazoa</taxon>
        <taxon>Ecdysozoa</taxon>
        <taxon>Arthropoda</taxon>
        <taxon>Hexapoda</taxon>
        <taxon>Insecta</taxon>
        <taxon>Pterygota</taxon>
        <taxon>Neoptera</taxon>
        <taxon>Paraneoptera</taxon>
        <taxon>Thysanoptera</taxon>
        <taxon>Terebrantia</taxon>
        <taxon>Thripoidea</taxon>
        <taxon>Thripidae</taxon>
        <taxon>Frankliniella</taxon>
    </lineage>
</organism>
<name>A0AAE1LF35_9NEOP</name>
<dbReference type="Proteomes" id="UP001219518">
    <property type="component" value="Unassembled WGS sequence"/>
</dbReference>